<dbReference type="GO" id="GO:0016301">
    <property type="term" value="F:kinase activity"/>
    <property type="evidence" value="ECO:0007669"/>
    <property type="project" value="UniProtKB-KW"/>
</dbReference>
<feature type="region of interest" description="Disordered" evidence="1">
    <location>
        <begin position="115"/>
        <end position="147"/>
    </location>
</feature>
<dbReference type="AlphaFoldDB" id="A0A9F5INF4"/>
<dbReference type="InterPro" id="IPR028214">
    <property type="entry name" value="TSKS"/>
</dbReference>
<protein>
    <submittedName>
        <fullName evidence="3">Testis-specific serine kinase substrate</fullName>
    </submittedName>
</protein>
<dbReference type="PANTHER" id="PTHR14351">
    <property type="entry name" value="TESTIS-SPECIFIC SERINE KINASE SUBSTRATE"/>
    <property type="match status" value="1"/>
</dbReference>
<name>A0A9F5INF4_PYTBI</name>
<dbReference type="Proteomes" id="UP000695026">
    <property type="component" value="Unplaced"/>
</dbReference>
<keyword evidence="2" id="KW-1185">Reference proteome</keyword>
<dbReference type="RefSeq" id="XP_025020308.1">
    <property type="nucleotide sequence ID" value="XM_025164540.1"/>
</dbReference>
<evidence type="ECO:0000313" key="3">
    <source>
        <dbReference type="RefSeq" id="XP_025020308.1"/>
    </source>
</evidence>
<dbReference type="GO" id="GO:0019901">
    <property type="term" value="F:protein kinase binding"/>
    <property type="evidence" value="ECO:0007669"/>
    <property type="project" value="TreeGrafter"/>
</dbReference>
<dbReference type="GeneID" id="103056382"/>
<dbReference type="PANTHER" id="PTHR14351:SF1">
    <property type="entry name" value="TESTIS-SPECIFIC SERINE KINASE SUBSTRATE"/>
    <property type="match status" value="1"/>
</dbReference>
<dbReference type="KEGG" id="pbi:103056382"/>
<keyword evidence="3" id="KW-0808">Transferase</keyword>
<dbReference type="GO" id="GO:0005814">
    <property type="term" value="C:centriole"/>
    <property type="evidence" value="ECO:0007669"/>
    <property type="project" value="TreeGrafter"/>
</dbReference>
<sequence>MFPGVAQARKFALIPDIDPNSVMANIVVKTIWQSKEINEAGDTPTGTESRAQGSKEQPGKTTSIKGFPKKKKAVSFHGWEPWEGKGWRWIEPHFTPESPNLNLKRSSACTNVSLLNLTDGERDDSTTENESTDDGGPPGGAGGERQDSLLPIKPAWLEDEDDISSQQEVSNSGLLRAKDSITSLKERTPKVNCHVHNLQSECSVLCGNLERCRQEAEDLEEYCIQLEESCRKVTKSVEDAEIKTSVLKKNSALLEEKLHYLQRQVQAEDLGRQEHEWQLLEQWVASGVSKQLLDSAGSTVATSPRSAICEESEVQKSTAVILASINSLRGALESGQLRAGLGDEGGIDGKPTMASTLACLPLLEEIRKCMLELSGQAQRDELTQKEVLRLLAQLGVRLEGALPQWERTHVEQGQTLRMLREEMDEVSATAKRTSVSLTQLRADLDGLWQVKPLLEDVSRHLATLRNMEAPDRPPSSCARCSSYSIVNTEMLRQMVEHAMAPVLEELKQRAPSAGICPSCQRLQKKIMDLEQSALEARARTEALSSNVRLAQDEAMRAKNYLERTRITVEDKTNSLDYLQNKLSSLHSQLSLVSQEGVPQSPANAIAASVTLSKRSSCPAELNRHPQ</sequence>
<keyword evidence="3" id="KW-0418">Kinase</keyword>
<feature type="compositionally biased region" description="Polar residues" evidence="1">
    <location>
        <begin position="44"/>
        <end position="64"/>
    </location>
</feature>
<gene>
    <name evidence="3" type="primary">TSKS</name>
</gene>
<evidence type="ECO:0000256" key="1">
    <source>
        <dbReference type="SAM" id="MobiDB-lite"/>
    </source>
</evidence>
<evidence type="ECO:0000313" key="2">
    <source>
        <dbReference type="Proteomes" id="UP000695026"/>
    </source>
</evidence>
<feature type="region of interest" description="Disordered" evidence="1">
    <location>
        <begin position="38"/>
        <end position="68"/>
    </location>
</feature>
<dbReference type="OrthoDB" id="9424665at2759"/>
<dbReference type="Pfam" id="PF15358">
    <property type="entry name" value="TSKS"/>
    <property type="match status" value="1"/>
</dbReference>
<accession>A0A9F5INF4</accession>
<organism evidence="2 3">
    <name type="scientific">Python bivittatus</name>
    <name type="common">Burmese python</name>
    <name type="synonym">Python molurus bivittatus</name>
    <dbReference type="NCBI Taxonomy" id="176946"/>
    <lineage>
        <taxon>Eukaryota</taxon>
        <taxon>Metazoa</taxon>
        <taxon>Chordata</taxon>
        <taxon>Craniata</taxon>
        <taxon>Vertebrata</taxon>
        <taxon>Euteleostomi</taxon>
        <taxon>Lepidosauria</taxon>
        <taxon>Squamata</taxon>
        <taxon>Bifurcata</taxon>
        <taxon>Unidentata</taxon>
        <taxon>Episquamata</taxon>
        <taxon>Toxicofera</taxon>
        <taxon>Serpentes</taxon>
        <taxon>Henophidia</taxon>
        <taxon>Pythonidae</taxon>
        <taxon>Python</taxon>
    </lineage>
</organism>
<dbReference type="CTD" id="60385"/>
<reference evidence="3" key="1">
    <citation type="submission" date="2025-08" db="UniProtKB">
        <authorList>
            <consortium name="RefSeq"/>
        </authorList>
    </citation>
    <scope>IDENTIFICATION</scope>
    <source>
        <tissue evidence="3">Liver</tissue>
    </source>
</reference>
<proteinExistence type="predicted"/>
<dbReference type="OMA" id="ENCWMVT"/>